<evidence type="ECO:0000256" key="3">
    <source>
        <dbReference type="ARBA" id="ARBA00023163"/>
    </source>
</evidence>
<dbReference type="PROSITE" id="PS51000">
    <property type="entry name" value="HTH_DEOR_2"/>
    <property type="match status" value="1"/>
</dbReference>
<dbReference type="Pfam" id="PF13280">
    <property type="entry name" value="WYL"/>
    <property type="match status" value="1"/>
</dbReference>
<proteinExistence type="predicted"/>
<dbReference type="AlphaFoldDB" id="A0A841EGX6"/>
<dbReference type="PROSITE" id="PS00894">
    <property type="entry name" value="HTH_DEOR_1"/>
    <property type="match status" value="1"/>
</dbReference>
<feature type="domain" description="HTH deoR-type" evidence="4">
    <location>
        <begin position="5"/>
        <end position="63"/>
    </location>
</feature>
<dbReference type="InterPro" id="IPR051534">
    <property type="entry name" value="CBASS_pafABC_assoc_protein"/>
</dbReference>
<evidence type="ECO:0000259" key="4">
    <source>
        <dbReference type="PROSITE" id="PS51000"/>
    </source>
</evidence>
<dbReference type="Pfam" id="PF08279">
    <property type="entry name" value="HTH_11"/>
    <property type="match status" value="1"/>
</dbReference>
<name>A0A841EGX6_9ACTN</name>
<protein>
    <submittedName>
        <fullName evidence="5">Putative DNA-binding transcriptional regulator YafY</fullName>
    </submittedName>
</protein>
<keyword evidence="1" id="KW-0805">Transcription regulation</keyword>
<evidence type="ECO:0000313" key="5">
    <source>
        <dbReference type="EMBL" id="MBB6000619.1"/>
    </source>
</evidence>
<dbReference type="Proteomes" id="UP000578077">
    <property type="component" value="Unassembled WGS sequence"/>
</dbReference>
<dbReference type="SUPFAM" id="SSF46785">
    <property type="entry name" value="Winged helix' DNA-binding domain"/>
    <property type="match status" value="1"/>
</dbReference>
<evidence type="ECO:0000313" key="6">
    <source>
        <dbReference type="Proteomes" id="UP000578077"/>
    </source>
</evidence>
<sequence>MVDGPSGRMLELLSLLQSGRTWTGPELAERLGASARTLRRDVDRLRGLGYPVESARGPGGSYRLVAGRAMPPLLLTDAEAVAAVVGLRLASGAAVADSADAAGNALTKLEQVLPSRLRHRAEAVSSATEAVARTPAAPDLHTLELLATAAHARNHVRFTYTDRADRSGPRRVEPYRQVLLGRRWYLLGWDRDRRDWRTFRLDRMSGLDAQPTTFAPRELPSADPVSFVQDSTRFPISRHRGAVLFSAPVERVSERLTAEAGSLEAVDADTCRFVTAADSWEWIAVTVAMVGVAYTVEGPPELADFTRDIARRMARAAPD</sequence>
<keyword evidence="3" id="KW-0804">Transcription</keyword>
<dbReference type="PANTHER" id="PTHR34580">
    <property type="match status" value="1"/>
</dbReference>
<organism evidence="5 6">
    <name type="scientific">Streptomonospora salina</name>
    <dbReference type="NCBI Taxonomy" id="104205"/>
    <lineage>
        <taxon>Bacteria</taxon>
        <taxon>Bacillati</taxon>
        <taxon>Actinomycetota</taxon>
        <taxon>Actinomycetes</taxon>
        <taxon>Streptosporangiales</taxon>
        <taxon>Nocardiopsidaceae</taxon>
        <taxon>Streptomonospora</taxon>
    </lineage>
</organism>
<evidence type="ECO:0000256" key="2">
    <source>
        <dbReference type="ARBA" id="ARBA00023125"/>
    </source>
</evidence>
<dbReference type="InterPro" id="IPR026881">
    <property type="entry name" value="WYL_dom"/>
</dbReference>
<evidence type="ECO:0000256" key="1">
    <source>
        <dbReference type="ARBA" id="ARBA00023015"/>
    </source>
</evidence>
<keyword evidence="6" id="KW-1185">Reference proteome</keyword>
<dbReference type="InterPro" id="IPR018356">
    <property type="entry name" value="Tscrpt_reg_HTH_DeoR_CS"/>
</dbReference>
<dbReference type="EMBL" id="JACHLY010000001">
    <property type="protein sequence ID" value="MBB6000619.1"/>
    <property type="molecule type" value="Genomic_DNA"/>
</dbReference>
<comment type="caution">
    <text evidence="5">The sequence shown here is derived from an EMBL/GenBank/DDBJ whole genome shotgun (WGS) entry which is preliminary data.</text>
</comment>
<reference evidence="5 6" key="1">
    <citation type="submission" date="2020-08" db="EMBL/GenBank/DDBJ databases">
        <title>Sequencing the genomes of 1000 actinobacteria strains.</title>
        <authorList>
            <person name="Klenk H.-P."/>
        </authorList>
    </citation>
    <scope>NUCLEOTIDE SEQUENCE [LARGE SCALE GENOMIC DNA]</scope>
    <source>
        <strain evidence="5 6">DSM 44593</strain>
    </source>
</reference>
<dbReference type="InterPro" id="IPR013196">
    <property type="entry name" value="HTH_11"/>
</dbReference>
<dbReference type="PROSITE" id="PS52050">
    <property type="entry name" value="WYL"/>
    <property type="match status" value="1"/>
</dbReference>
<dbReference type="InterPro" id="IPR036390">
    <property type="entry name" value="WH_DNA-bd_sf"/>
</dbReference>
<dbReference type="Gene3D" id="1.10.10.10">
    <property type="entry name" value="Winged helix-like DNA-binding domain superfamily/Winged helix DNA-binding domain"/>
    <property type="match status" value="1"/>
</dbReference>
<dbReference type="PANTHER" id="PTHR34580:SF3">
    <property type="entry name" value="PROTEIN PAFB"/>
    <property type="match status" value="1"/>
</dbReference>
<keyword evidence="2 5" id="KW-0238">DNA-binding</keyword>
<dbReference type="GO" id="GO:0003700">
    <property type="term" value="F:DNA-binding transcription factor activity"/>
    <property type="evidence" value="ECO:0007669"/>
    <property type="project" value="InterPro"/>
</dbReference>
<dbReference type="InterPro" id="IPR036388">
    <property type="entry name" value="WH-like_DNA-bd_sf"/>
</dbReference>
<dbReference type="PIRSF" id="PIRSF016838">
    <property type="entry name" value="PafC"/>
    <property type="match status" value="1"/>
</dbReference>
<dbReference type="InterPro" id="IPR028349">
    <property type="entry name" value="PafC-like"/>
</dbReference>
<accession>A0A841EGX6</accession>
<gene>
    <name evidence="5" type="ORF">HNR25_004370</name>
</gene>
<dbReference type="GO" id="GO:0003677">
    <property type="term" value="F:DNA binding"/>
    <property type="evidence" value="ECO:0007669"/>
    <property type="project" value="UniProtKB-KW"/>
</dbReference>
<dbReference type="InterPro" id="IPR001034">
    <property type="entry name" value="DeoR_HTH"/>
</dbReference>
<dbReference type="RefSeq" id="WP_312862674.1">
    <property type="nucleotide sequence ID" value="NZ_BAABKT010000038.1"/>
</dbReference>